<protein>
    <recommendedName>
        <fullName evidence="3">Glycine zipper domain-containing protein</fullName>
    </recommendedName>
</protein>
<reference evidence="1 2" key="1">
    <citation type="submission" date="2016-04" db="EMBL/GenBank/DDBJ databases">
        <title>Draft genome sequence of freshwater magnetotactic bacteria Magnetospirillum marisnigri SP-1 and Magnetospirillum moscoviense BB-1.</title>
        <authorList>
            <person name="Koziaeva V."/>
            <person name="Dziuba M.V."/>
            <person name="Ivanov T.M."/>
            <person name="Kuznetsov B."/>
            <person name="Grouzdev D.S."/>
        </authorList>
    </citation>
    <scope>NUCLEOTIDE SEQUENCE [LARGE SCALE GENOMIC DNA]</scope>
    <source>
        <strain evidence="1 2">SP-1</strain>
    </source>
</reference>
<dbReference type="EMBL" id="LWQT01000058">
    <property type="protein sequence ID" value="OAN49815.1"/>
    <property type="molecule type" value="Genomic_DNA"/>
</dbReference>
<comment type="caution">
    <text evidence="1">The sequence shown here is derived from an EMBL/GenBank/DDBJ whole genome shotgun (WGS) entry which is preliminary data.</text>
</comment>
<dbReference type="AlphaFoldDB" id="A0A178MNZ6"/>
<evidence type="ECO:0000313" key="2">
    <source>
        <dbReference type="Proteomes" id="UP000078428"/>
    </source>
</evidence>
<accession>A0A178MNZ6</accession>
<sequence>MRSRIAALTVAALALTVSGCSNMKEWEQRALSGGAIGAAGGAGIAAIAGGPVVGAALLGGAAGAAIGGLTSPDQVNLRK</sequence>
<dbReference type="RefSeq" id="WP_068493076.1">
    <property type="nucleotide sequence ID" value="NZ_LWQT01000058.1"/>
</dbReference>
<organism evidence="1 2">
    <name type="scientific">Paramagnetospirillum marisnigri</name>
    <dbReference type="NCBI Taxonomy" id="1285242"/>
    <lineage>
        <taxon>Bacteria</taxon>
        <taxon>Pseudomonadati</taxon>
        <taxon>Pseudomonadota</taxon>
        <taxon>Alphaproteobacteria</taxon>
        <taxon>Rhodospirillales</taxon>
        <taxon>Magnetospirillaceae</taxon>
        <taxon>Paramagnetospirillum</taxon>
    </lineage>
</organism>
<keyword evidence="2" id="KW-1185">Reference proteome</keyword>
<evidence type="ECO:0000313" key="1">
    <source>
        <dbReference type="EMBL" id="OAN49815.1"/>
    </source>
</evidence>
<proteinExistence type="predicted"/>
<dbReference type="Proteomes" id="UP000078428">
    <property type="component" value="Unassembled WGS sequence"/>
</dbReference>
<dbReference type="STRING" id="1285242.A6A04_18815"/>
<name>A0A178MNZ6_9PROT</name>
<evidence type="ECO:0008006" key="3">
    <source>
        <dbReference type="Google" id="ProtNLM"/>
    </source>
</evidence>
<dbReference type="PROSITE" id="PS51257">
    <property type="entry name" value="PROKAR_LIPOPROTEIN"/>
    <property type="match status" value="1"/>
</dbReference>
<gene>
    <name evidence="1" type="ORF">A6A04_18815</name>
</gene>